<keyword evidence="2" id="KW-1185">Reference proteome</keyword>
<evidence type="ECO:0000313" key="1">
    <source>
        <dbReference type="EMBL" id="MFD2319333.1"/>
    </source>
</evidence>
<dbReference type="EMBL" id="JBHUIG010000011">
    <property type="protein sequence ID" value="MFD2319333.1"/>
    <property type="molecule type" value="Genomic_DNA"/>
</dbReference>
<dbReference type="RefSeq" id="WP_236884722.1">
    <property type="nucleotide sequence ID" value="NZ_JBHUIG010000011.1"/>
</dbReference>
<accession>A0ABW5ENX2</accession>
<protein>
    <submittedName>
        <fullName evidence="1">DUF6527 family protein</fullName>
    </submittedName>
</protein>
<name>A0ABW5ENX2_9BURK</name>
<gene>
    <name evidence="1" type="ORF">ACFSPV_11485</name>
</gene>
<reference evidence="2" key="1">
    <citation type="journal article" date="2019" name="Int. J. Syst. Evol. Microbiol.">
        <title>The Global Catalogue of Microorganisms (GCM) 10K type strain sequencing project: providing services to taxonomists for standard genome sequencing and annotation.</title>
        <authorList>
            <consortium name="The Broad Institute Genomics Platform"/>
            <consortium name="The Broad Institute Genome Sequencing Center for Infectious Disease"/>
            <person name="Wu L."/>
            <person name="Ma J."/>
        </authorList>
    </citation>
    <scope>NUCLEOTIDE SEQUENCE [LARGE SCALE GENOMIC DNA]</scope>
    <source>
        <strain evidence="2">CCUG 62793</strain>
    </source>
</reference>
<proteinExistence type="predicted"/>
<dbReference type="InterPro" id="IPR045384">
    <property type="entry name" value="DUF6527"/>
</dbReference>
<comment type="caution">
    <text evidence="1">The sequence shown here is derived from an EMBL/GenBank/DDBJ whole genome shotgun (WGS) entry which is preliminary data.</text>
</comment>
<evidence type="ECO:0000313" key="2">
    <source>
        <dbReference type="Proteomes" id="UP001597287"/>
    </source>
</evidence>
<dbReference type="Proteomes" id="UP001597287">
    <property type="component" value="Unassembled WGS sequence"/>
</dbReference>
<dbReference type="Pfam" id="PF20137">
    <property type="entry name" value="BubE"/>
    <property type="match status" value="1"/>
</dbReference>
<organism evidence="1 2">
    <name type="scientific">Delftia deserti</name>
    <dbReference type="NCBI Taxonomy" id="1651218"/>
    <lineage>
        <taxon>Bacteria</taxon>
        <taxon>Pseudomonadati</taxon>
        <taxon>Pseudomonadota</taxon>
        <taxon>Betaproteobacteria</taxon>
        <taxon>Burkholderiales</taxon>
        <taxon>Comamonadaceae</taxon>
        <taxon>Delftia</taxon>
    </lineage>
</organism>
<sequence length="69" mass="7801">MKCPCGCSRSLELLLIPEARPRWELTVDAQGRPSLHPSIWLKDGCKSHFWIKEGKVEWCESSSSVSSLN</sequence>